<dbReference type="Pfam" id="PF01261">
    <property type="entry name" value="AP_endonuc_2"/>
    <property type="match status" value="1"/>
</dbReference>
<reference evidence="3" key="1">
    <citation type="journal article" date="2019" name="Int. J. Syst. Evol. Microbiol.">
        <title>The Global Catalogue of Microorganisms (GCM) 10K type strain sequencing project: providing services to taxonomists for standard genome sequencing and annotation.</title>
        <authorList>
            <consortium name="The Broad Institute Genomics Platform"/>
            <consortium name="The Broad Institute Genome Sequencing Center for Infectious Disease"/>
            <person name="Wu L."/>
            <person name="Ma J."/>
        </authorList>
    </citation>
    <scope>NUCLEOTIDE SEQUENCE [LARGE SCALE GENOMIC DNA]</scope>
    <source>
        <strain evidence="3">CGMCC 1.12237</strain>
    </source>
</reference>
<dbReference type="Gene3D" id="3.20.20.150">
    <property type="entry name" value="Divalent-metal-dependent TIM barrel enzymes"/>
    <property type="match status" value="1"/>
</dbReference>
<protein>
    <submittedName>
        <fullName evidence="2">Sugar phosphate isomerase/epimerase family protein</fullName>
    </submittedName>
</protein>
<accession>A0ABW0LIK9</accession>
<dbReference type="Proteomes" id="UP001596147">
    <property type="component" value="Unassembled WGS sequence"/>
</dbReference>
<dbReference type="PANTHER" id="PTHR12110">
    <property type="entry name" value="HYDROXYPYRUVATE ISOMERASE"/>
    <property type="match status" value="1"/>
</dbReference>
<dbReference type="InterPro" id="IPR013022">
    <property type="entry name" value="Xyl_isomerase-like_TIM-brl"/>
</dbReference>
<dbReference type="PANTHER" id="PTHR12110:SF41">
    <property type="entry name" value="INOSOSE DEHYDRATASE"/>
    <property type="match status" value="1"/>
</dbReference>
<evidence type="ECO:0000313" key="3">
    <source>
        <dbReference type="Proteomes" id="UP001596147"/>
    </source>
</evidence>
<dbReference type="SUPFAM" id="SSF51658">
    <property type="entry name" value="Xylose isomerase-like"/>
    <property type="match status" value="1"/>
</dbReference>
<dbReference type="InterPro" id="IPR036237">
    <property type="entry name" value="Xyl_isomerase-like_sf"/>
</dbReference>
<dbReference type="RefSeq" id="WP_382349750.1">
    <property type="nucleotide sequence ID" value="NZ_JBHSMC010000010.1"/>
</dbReference>
<proteinExistence type="predicted"/>
<organism evidence="2 3">
    <name type="scientific">Lederbergia graminis</name>
    <dbReference type="NCBI Taxonomy" id="735518"/>
    <lineage>
        <taxon>Bacteria</taxon>
        <taxon>Bacillati</taxon>
        <taxon>Bacillota</taxon>
        <taxon>Bacilli</taxon>
        <taxon>Bacillales</taxon>
        <taxon>Bacillaceae</taxon>
        <taxon>Lederbergia</taxon>
    </lineage>
</organism>
<keyword evidence="3" id="KW-1185">Reference proteome</keyword>
<gene>
    <name evidence="2" type="ORF">ACFPM4_07685</name>
</gene>
<name>A0ABW0LIK9_9BACI</name>
<dbReference type="InterPro" id="IPR050312">
    <property type="entry name" value="IolE/XylAMocC-like"/>
</dbReference>
<dbReference type="EMBL" id="JBHSMC010000010">
    <property type="protein sequence ID" value="MFC5464631.1"/>
    <property type="molecule type" value="Genomic_DNA"/>
</dbReference>
<sequence>MGKKIAIQAQLWDNANLENDFTPIFNEILEAGYDGVECRFTVMKQKSKLKDYLKDHSLTLLGLHAHPSVFIENGELKNEFYSLLHDMKEFHIPFLLVSGHPTPTEEAQLSLVKSLSILADECQKNNIQLVYHNHDFEFANGYELFDRIIDNQNIGIALDIGWLYRANYPLDEFISKYTNQIKYFHIKDTTKKEWKELGTGTVDIVKAIATIESIAMEWWTVEQDNSVLPPFESANKSREFLTKLGY</sequence>
<evidence type="ECO:0000259" key="1">
    <source>
        <dbReference type="Pfam" id="PF01261"/>
    </source>
</evidence>
<feature type="domain" description="Xylose isomerase-like TIM barrel" evidence="1">
    <location>
        <begin position="26"/>
        <end position="243"/>
    </location>
</feature>
<keyword evidence="2" id="KW-0413">Isomerase</keyword>
<evidence type="ECO:0000313" key="2">
    <source>
        <dbReference type="EMBL" id="MFC5464631.1"/>
    </source>
</evidence>
<comment type="caution">
    <text evidence="2">The sequence shown here is derived from an EMBL/GenBank/DDBJ whole genome shotgun (WGS) entry which is preliminary data.</text>
</comment>
<dbReference type="GO" id="GO:0016853">
    <property type="term" value="F:isomerase activity"/>
    <property type="evidence" value="ECO:0007669"/>
    <property type="project" value="UniProtKB-KW"/>
</dbReference>